<dbReference type="CDD" id="cd02042">
    <property type="entry name" value="ParAB_family"/>
    <property type="match status" value="1"/>
</dbReference>
<dbReference type="PANTHER" id="PTHR13696:SF99">
    <property type="entry name" value="COBYRINIC ACID AC-DIAMIDE SYNTHASE"/>
    <property type="match status" value="1"/>
</dbReference>
<evidence type="ECO:0000259" key="1">
    <source>
        <dbReference type="Pfam" id="PF13614"/>
    </source>
</evidence>
<dbReference type="RefSeq" id="WP_114705288.1">
    <property type="nucleotide sequence ID" value="NZ_QDKL01000001.1"/>
</dbReference>
<dbReference type="PANTHER" id="PTHR13696">
    <property type="entry name" value="P-LOOP CONTAINING NUCLEOSIDE TRIPHOSPHATE HYDROLASE"/>
    <property type="match status" value="1"/>
</dbReference>
<dbReference type="EMBL" id="QDKL01000001">
    <property type="protein sequence ID" value="RZF22343.1"/>
    <property type="molecule type" value="Genomic_DNA"/>
</dbReference>
<dbReference type="InterPro" id="IPR050678">
    <property type="entry name" value="DNA_Partitioning_ATPase"/>
</dbReference>
<dbReference type="SUPFAM" id="SSF52540">
    <property type="entry name" value="P-loop containing nucleoside triphosphate hydrolases"/>
    <property type="match status" value="1"/>
</dbReference>
<evidence type="ECO:0000313" key="2">
    <source>
        <dbReference type="EMBL" id="RZF22343.1"/>
    </source>
</evidence>
<gene>
    <name evidence="2" type="ORF">DAY19_00825</name>
</gene>
<dbReference type="InterPro" id="IPR027417">
    <property type="entry name" value="P-loop_NTPase"/>
</dbReference>
<sequence length="373" mass="41615">MDNFYPLKKVADIYGDPNLKFTIQDLESQNKIPSSRKYRSGAIFRKGWPTGLLPQIGEEVGYFKKFEKSTSVCVFTTKGGVLKSTLALNLARTAALHGQRVCVVGLDIQGDVTTSLGYDSEVDDGEDLGELIQRLDQTKGLCDYFSGEATLEDVIVQVGLPNLFIIPETPELVALNDSLNNINRREFWLKERVIDPLKEHFDLVIMDCSPNWNKLTTNALVACDALISPLECKINNFRNFRVFSHFLKEFKDEMRLDFESIFVPTKYSSNKKLSNDILNWYYANVEGCTTIGIKESVSAEEAMALNLSIAEHASGKPIAKDTIELFKQIHKAIEESHSRRSNQSESLKHQARVMGGIANSNLGNLGASLGHGV</sequence>
<comment type="caution">
    <text evidence="2">The sequence shown here is derived from an EMBL/GenBank/DDBJ whole genome shotgun (WGS) entry which is preliminary data.</text>
</comment>
<protein>
    <recommendedName>
        <fullName evidence="1">AAA domain-containing protein</fullName>
    </recommendedName>
</protein>
<name>A0ABY0IHD2_9BACT</name>
<feature type="domain" description="AAA" evidence="1">
    <location>
        <begin position="72"/>
        <end position="257"/>
    </location>
</feature>
<proteinExistence type="predicted"/>
<dbReference type="Gene3D" id="3.40.50.300">
    <property type="entry name" value="P-loop containing nucleotide triphosphate hydrolases"/>
    <property type="match status" value="1"/>
</dbReference>
<evidence type="ECO:0000313" key="3">
    <source>
        <dbReference type="Proteomes" id="UP000443582"/>
    </source>
</evidence>
<dbReference type="Proteomes" id="UP000443582">
    <property type="component" value="Unassembled WGS sequence"/>
</dbReference>
<reference evidence="3" key="1">
    <citation type="journal article" date="2019" name="Int. J. Syst. Evol. Microbiol.">
        <title>Halobacteriovorax valvorus sp. nov., a novel prokaryotic predator isolated from coastal seawater of China.</title>
        <authorList>
            <person name="Chen M.-X."/>
        </authorList>
    </citation>
    <scope>NUCLEOTIDE SEQUENCE [LARGE SCALE GENOMIC DNA]</scope>
    <source>
        <strain evidence="3">BL9</strain>
    </source>
</reference>
<organism evidence="2 3">
    <name type="scientific">Halobacteriovorax vibrionivorans</name>
    <dbReference type="NCBI Taxonomy" id="2152716"/>
    <lineage>
        <taxon>Bacteria</taxon>
        <taxon>Pseudomonadati</taxon>
        <taxon>Bdellovibrionota</taxon>
        <taxon>Bacteriovoracia</taxon>
        <taxon>Bacteriovoracales</taxon>
        <taxon>Halobacteriovoraceae</taxon>
        <taxon>Halobacteriovorax</taxon>
    </lineage>
</organism>
<dbReference type="InterPro" id="IPR025669">
    <property type="entry name" value="AAA_dom"/>
</dbReference>
<accession>A0ABY0IHD2</accession>
<keyword evidence="3" id="KW-1185">Reference proteome</keyword>
<dbReference type="Pfam" id="PF13614">
    <property type="entry name" value="AAA_31"/>
    <property type="match status" value="1"/>
</dbReference>